<gene>
    <name evidence="1" type="ORF">ADIMK_1985</name>
</gene>
<keyword evidence="2" id="KW-1185">Reference proteome</keyword>
<dbReference type="EMBL" id="JMQN01000028">
    <property type="protein sequence ID" value="KEA63858.1"/>
    <property type="molecule type" value="Genomic_DNA"/>
</dbReference>
<accession>A0A081FZA3</accession>
<dbReference type="AlphaFoldDB" id="A0A081FZA3"/>
<proteinExistence type="predicted"/>
<dbReference type="PATRIC" id="fig|1232683.4.peg.1948"/>
<evidence type="ECO:0000313" key="1">
    <source>
        <dbReference type="EMBL" id="KEA63858.1"/>
    </source>
</evidence>
<dbReference type="Proteomes" id="UP000028252">
    <property type="component" value="Unassembled WGS sequence"/>
</dbReference>
<evidence type="ECO:0000313" key="2">
    <source>
        <dbReference type="Proteomes" id="UP000028252"/>
    </source>
</evidence>
<sequence length="61" mass="7011">MHEIPHKYIAAFIATCDRACDSPVSTHIDAYPILAKPDIRLTEPEIVKRKIVRQSRVLVKR</sequence>
<organism evidence="1 2">
    <name type="scientific">Marinobacterium lacunae</name>
    <dbReference type="NCBI Taxonomy" id="1232683"/>
    <lineage>
        <taxon>Bacteria</taxon>
        <taxon>Pseudomonadati</taxon>
        <taxon>Pseudomonadota</taxon>
        <taxon>Gammaproteobacteria</taxon>
        <taxon>Oceanospirillales</taxon>
        <taxon>Oceanospirillaceae</taxon>
        <taxon>Marinobacterium</taxon>
    </lineage>
</organism>
<protein>
    <submittedName>
        <fullName evidence="1">Uncharacterized protein</fullName>
    </submittedName>
</protein>
<name>A0A081FZA3_9GAMM</name>
<reference evidence="1 2" key="1">
    <citation type="submission" date="2014-04" db="EMBL/GenBank/DDBJ databases">
        <title>Marinobacterium kochiensis sp. nov., isolated from sediment sample collected from Kochi backwaters in Kerala, India.</title>
        <authorList>
            <person name="Singh A."/>
            <person name="Pinnaka A.K."/>
        </authorList>
    </citation>
    <scope>NUCLEOTIDE SEQUENCE [LARGE SCALE GENOMIC DNA]</scope>
    <source>
        <strain evidence="1 2">AK27</strain>
    </source>
</reference>
<comment type="caution">
    <text evidence="1">The sequence shown here is derived from an EMBL/GenBank/DDBJ whole genome shotgun (WGS) entry which is preliminary data.</text>
</comment>